<dbReference type="PRINTS" id="PR00320">
    <property type="entry name" value="GPROTEINBRPT"/>
</dbReference>
<dbReference type="AlphaFoldDB" id="A0A151ZDI6"/>
<feature type="region of interest" description="Disordered" evidence="4">
    <location>
        <begin position="1"/>
        <end position="27"/>
    </location>
</feature>
<evidence type="ECO:0000256" key="3">
    <source>
        <dbReference type="PROSITE-ProRule" id="PRU00221"/>
    </source>
</evidence>
<dbReference type="OrthoDB" id="256303at2759"/>
<dbReference type="SUPFAM" id="SSF50978">
    <property type="entry name" value="WD40 repeat-like"/>
    <property type="match status" value="1"/>
</dbReference>
<evidence type="ECO:0000313" key="5">
    <source>
        <dbReference type="EMBL" id="KYQ91989.1"/>
    </source>
</evidence>
<gene>
    <name evidence="5" type="ORF">DLAC_06811</name>
</gene>
<dbReference type="EMBL" id="LODT01000031">
    <property type="protein sequence ID" value="KYQ91989.1"/>
    <property type="molecule type" value="Genomic_DNA"/>
</dbReference>
<keyword evidence="2" id="KW-0677">Repeat</keyword>
<evidence type="ECO:0000313" key="6">
    <source>
        <dbReference type="Proteomes" id="UP000076078"/>
    </source>
</evidence>
<dbReference type="OMA" id="EAMDQSI"/>
<organism evidence="5 6">
    <name type="scientific">Tieghemostelium lacteum</name>
    <name type="common">Slime mold</name>
    <name type="synonym">Dictyostelium lacteum</name>
    <dbReference type="NCBI Taxonomy" id="361077"/>
    <lineage>
        <taxon>Eukaryota</taxon>
        <taxon>Amoebozoa</taxon>
        <taxon>Evosea</taxon>
        <taxon>Eumycetozoa</taxon>
        <taxon>Dictyostelia</taxon>
        <taxon>Dictyosteliales</taxon>
        <taxon>Raperosteliaceae</taxon>
        <taxon>Tieghemostelium</taxon>
    </lineage>
</organism>
<feature type="repeat" description="WD" evidence="3">
    <location>
        <begin position="122"/>
        <end position="163"/>
    </location>
</feature>
<dbReference type="InterPro" id="IPR036322">
    <property type="entry name" value="WD40_repeat_dom_sf"/>
</dbReference>
<evidence type="ECO:0000256" key="2">
    <source>
        <dbReference type="ARBA" id="ARBA00022737"/>
    </source>
</evidence>
<name>A0A151ZDI6_TIELA</name>
<dbReference type="SMART" id="SM00320">
    <property type="entry name" value="WD40"/>
    <property type="match status" value="5"/>
</dbReference>
<keyword evidence="6" id="KW-1185">Reference proteome</keyword>
<feature type="compositionally biased region" description="Low complexity" evidence="4">
    <location>
        <begin position="1"/>
        <end position="10"/>
    </location>
</feature>
<protein>
    <submittedName>
        <fullName evidence="5">WD40 repeat-containing protein</fullName>
    </submittedName>
</protein>
<dbReference type="InParanoid" id="A0A151ZDI6"/>
<dbReference type="FunCoup" id="A0A151ZDI6">
    <property type="interactions" value="1411"/>
</dbReference>
<accession>A0A151ZDI6</accession>
<dbReference type="InterPro" id="IPR001680">
    <property type="entry name" value="WD40_rpt"/>
</dbReference>
<feature type="repeat" description="WD" evidence="3">
    <location>
        <begin position="81"/>
        <end position="122"/>
    </location>
</feature>
<keyword evidence="1 3" id="KW-0853">WD repeat</keyword>
<dbReference type="Proteomes" id="UP000076078">
    <property type="component" value="Unassembled WGS sequence"/>
</dbReference>
<dbReference type="InterPro" id="IPR020472">
    <property type="entry name" value="WD40_PAC1"/>
</dbReference>
<proteinExistence type="predicted"/>
<dbReference type="Pfam" id="PF00400">
    <property type="entry name" value="WD40"/>
    <property type="match status" value="4"/>
</dbReference>
<evidence type="ECO:0000256" key="1">
    <source>
        <dbReference type="ARBA" id="ARBA00022574"/>
    </source>
</evidence>
<dbReference type="PANTHER" id="PTHR10971">
    <property type="entry name" value="MRNA EXPORT FACTOR AND BUB3"/>
    <property type="match status" value="1"/>
</dbReference>
<dbReference type="STRING" id="361077.A0A151ZDI6"/>
<reference evidence="5 6" key="1">
    <citation type="submission" date="2015-12" db="EMBL/GenBank/DDBJ databases">
        <title>Dictyostelia acquired genes for synthesis and detection of signals that induce cell-type specialization by lateral gene transfer from prokaryotes.</title>
        <authorList>
            <person name="Gloeckner G."/>
            <person name="Schaap P."/>
        </authorList>
    </citation>
    <scope>NUCLEOTIDE SEQUENCE [LARGE SCALE GENOMIC DNA]</scope>
    <source>
        <strain evidence="5 6">TK</strain>
    </source>
</reference>
<sequence length="360" mass="40365">MFGQQQQQQQPKANPNNDFELPQPPSDGVSCLKFSPPNVGNFIIAGSWDQKIRCWELNVTKPPQGSTNIAPVINGVIPKAMTSHDAQILCCDWSGDGQKVFTGGCDGKAKCWNLATNQMLQVGQHNEPIKELFWIEDKQVLVTGSWDKTIKYWDLRQPNPALNVDLSERIYAMDCNSPLLVAATADKKIVVYDLNNPSREYMKKDSPLPKFQARSLACFPDHTGYALGTIEGRVAIEYFDGPQENKFTFKCHRENDTTAYSVNCIQFAAPYGTFATAGSDGVNNFWDKDNRNRLKQFAKCPQTISAAAFNSDATLYAYSTSYDWSKGHQFYDPSATNYIFVHPVMVDEIKKNGSRPGKKR</sequence>
<dbReference type="PROSITE" id="PS50082">
    <property type="entry name" value="WD_REPEATS_2"/>
    <property type="match status" value="2"/>
</dbReference>
<evidence type="ECO:0000256" key="4">
    <source>
        <dbReference type="SAM" id="MobiDB-lite"/>
    </source>
</evidence>
<dbReference type="PROSITE" id="PS50294">
    <property type="entry name" value="WD_REPEATS_REGION"/>
    <property type="match status" value="2"/>
</dbReference>
<dbReference type="Gene3D" id="2.130.10.10">
    <property type="entry name" value="YVTN repeat-like/Quinoprotein amine dehydrogenase"/>
    <property type="match status" value="1"/>
</dbReference>
<dbReference type="InterPro" id="IPR015943">
    <property type="entry name" value="WD40/YVTN_repeat-like_dom_sf"/>
</dbReference>
<comment type="caution">
    <text evidence="5">The sequence shown here is derived from an EMBL/GenBank/DDBJ whole genome shotgun (WGS) entry which is preliminary data.</text>
</comment>